<dbReference type="PANTHER" id="PTHR45527">
    <property type="entry name" value="NONRIBOSOMAL PEPTIDE SYNTHETASE"/>
    <property type="match status" value="1"/>
</dbReference>
<dbReference type="AlphaFoldDB" id="A0A1A7R4R4"/>
<dbReference type="GO" id="GO:0005737">
    <property type="term" value="C:cytoplasm"/>
    <property type="evidence" value="ECO:0007669"/>
    <property type="project" value="TreeGrafter"/>
</dbReference>
<dbReference type="Gene3D" id="3.40.50.12780">
    <property type="entry name" value="N-terminal domain of ligase-like"/>
    <property type="match status" value="1"/>
</dbReference>
<dbReference type="SUPFAM" id="SSF56801">
    <property type="entry name" value="Acetyl-CoA synthetase-like"/>
    <property type="match status" value="1"/>
</dbReference>
<dbReference type="Pfam" id="PF00501">
    <property type="entry name" value="AMP-binding"/>
    <property type="match status" value="1"/>
</dbReference>
<feature type="domain" description="AMP-binding enzyme C-terminal" evidence="2">
    <location>
        <begin position="434"/>
        <end position="508"/>
    </location>
</feature>
<dbReference type="GO" id="GO:0044550">
    <property type="term" value="P:secondary metabolite biosynthetic process"/>
    <property type="evidence" value="ECO:0007669"/>
    <property type="project" value="TreeGrafter"/>
</dbReference>
<dbReference type="Gene3D" id="3.30.300.30">
    <property type="match status" value="1"/>
</dbReference>
<sequence>MLYNITNLIEQSAVRYPEKDAFKCLDDSISYKALDSKADQLASYLLDKGLIRGDRVAIFMNRCLDTAVAFYGILKSGGAFVAIDPFLPLERILIILNDCGIEHIVTTPAQTRKIKLITQKAPFLKSIVGLSENLDVKTVSWEAIFSRTLDDYSPARILEHDLASILYTSGSTGMPKGIMHSHHSLLSLAKLEADLHNLDNSDIIGNFAPLHFDQSLFGYLSGPLVGATTVIFPDSYVKLPASLSALVAKENITIWFSVPLILIQVLLHGHIEKHDFSALRWIRFGGEVFPVKQLRQLMLKWPHAKFINSYGPSELARCTYYILEKPPETDDPIPLGTVWNNTEFKILDTDDQPVNNGEPGELVIRTATMMIGYWNRKELTEKSFFKIEMAPGYDHIYYRTGDLVYENEQKELMFLGRIDRQVKLRGYRIELDDIEAILLKNELITEAAVIVVKKDLEIRELEAVVCLADGAKINADDVIDFCKLFLPSYMVPQNITIMHKFPRTGTGKIDRNKIIELLETQTL</sequence>
<proteinExistence type="predicted"/>
<evidence type="ECO:0000313" key="4">
    <source>
        <dbReference type="Proteomes" id="UP000248987"/>
    </source>
</evidence>
<dbReference type="NCBIfam" id="TIGR01733">
    <property type="entry name" value="AA-adenyl-dom"/>
    <property type="match status" value="1"/>
</dbReference>
<dbReference type="InterPro" id="IPR025110">
    <property type="entry name" value="AMP-bd_C"/>
</dbReference>
<dbReference type="PROSITE" id="PS00455">
    <property type="entry name" value="AMP_BINDING"/>
    <property type="match status" value="1"/>
</dbReference>
<dbReference type="PANTHER" id="PTHR45527:SF1">
    <property type="entry name" value="FATTY ACID SYNTHASE"/>
    <property type="match status" value="1"/>
</dbReference>
<dbReference type="InterPro" id="IPR000873">
    <property type="entry name" value="AMP-dep_synth/lig_dom"/>
</dbReference>
<dbReference type="GO" id="GO:0043041">
    <property type="term" value="P:amino acid activation for nonribosomal peptide biosynthetic process"/>
    <property type="evidence" value="ECO:0007669"/>
    <property type="project" value="TreeGrafter"/>
</dbReference>
<keyword evidence="4" id="KW-1185">Reference proteome</keyword>
<dbReference type="InterPro" id="IPR042099">
    <property type="entry name" value="ANL_N_sf"/>
</dbReference>
<dbReference type="InterPro" id="IPR020845">
    <property type="entry name" value="AMP-binding_CS"/>
</dbReference>
<gene>
    <name evidence="3" type="ORF">LX77_02775</name>
</gene>
<dbReference type="Proteomes" id="UP000248987">
    <property type="component" value="Unassembled WGS sequence"/>
</dbReference>
<protein>
    <submittedName>
        <fullName evidence="3">Amino acid adenylation domain-containing protein</fullName>
    </submittedName>
</protein>
<dbReference type="STRING" id="49280.A9996_00565"/>
<comment type="caution">
    <text evidence="3">The sequence shown here is derived from an EMBL/GenBank/DDBJ whole genome shotgun (WGS) entry which is preliminary data.</text>
</comment>
<name>A0A1A7R4R4_9FLAO</name>
<reference evidence="3 4" key="1">
    <citation type="submission" date="2018-06" db="EMBL/GenBank/DDBJ databases">
        <title>Genomic Encyclopedia of Archaeal and Bacterial Type Strains, Phase II (KMG-II): from individual species to whole genera.</title>
        <authorList>
            <person name="Goeker M."/>
        </authorList>
    </citation>
    <scope>NUCLEOTIDE SEQUENCE [LARGE SCALE GENOMIC DNA]</scope>
    <source>
        <strain evidence="3 4">DSM 12408</strain>
    </source>
</reference>
<dbReference type="RefSeq" id="WP_066429704.1">
    <property type="nucleotide sequence ID" value="NZ_LZRN01000001.1"/>
</dbReference>
<dbReference type="InterPro" id="IPR010071">
    <property type="entry name" value="AA_adenyl_dom"/>
</dbReference>
<organism evidence="3 4">
    <name type="scientific">Gelidibacter algens</name>
    <dbReference type="NCBI Taxonomy" id="49280"/>
    <lineage>
        <taxon>Bacteria</taxon>
        <taxon>Pseudomonadati</taxon>
        <taxon>Bacteroidota</taxon>
        <taxon>Flavobacteriia</taxon>
        <taxon>Flavobacteriales</taxon>
        <taxon>Flavobacteriaceae</taxon>
        <taxon>Gelidibacter</taxon>
    </lineage>
</organism>
<evidence type="ECO:0000259" key="1">
    <source>
        <dbReference type="Pfam" id="PF00501"/>
    </source>
</evidence>
<dbReference type="CDD" id="cd05930">
    <property type="entry name" value="A_NRPS"/>
    <property type="match status" value="1"/>
</dbReference>
<accession>A0A1A7R4R4</accession>
<evidence type="ECO:0000313" key="3">
    <source>
        <dbReference type="EMBL" id="RAJ22116.1"/>
    </source>
</evidence>
<dbReference type="EMBL" id="QLLQ01000011">
    <property type="protein sequence ID" value="RAJ22116.1"/>
    <property type="molecule type" value="Genomic_DNA"/>
</dbReference>
<dbReference type="GO" id="GO:0031177">
    <property type="term" value="F:phosphopantetheine binding"/>
    <property type="evidence" value="ECO:0007669"/>
    <property type="project" value="TreeGrafter"/>
</dbReference>
<dbReference type="InterPro" id="IPR045851">
    <property type="entry name" value="AMP-bd_C_sf"/>
</dbReference>
<evidence type="ECO:0000259" key="2">
    <source>
        <dbReference type="Pfam" id="PF13193"/>
    </source>
</evidence>
<feature type="domain" description="AMP-dependent synthetase/ligase" evidence="1">
    <location>
        <begin position="10"/>
        <end position="374"/>
    </location>
</feature>
<dbReference type="Pfam" id="PF13193">
    <property type="entry name" value="AMP-binding_C"/>
    <property type="match status" value="1"/>
</dbReference>
<dbReference type="OrthoDB" id="9765680at2"/>